<dbReference type="Pfam" id="PF01402">
    <property type="entry name" value="RHH_1"/>
    <property type="match status" value="1"/>
</dbReference>
<evidence type="ECO:0000313" key="3">
    <source>
        <dbReference type="Proteomes" id="UP000244727"/>
    </source>
</evidence>
<dbReference type="RefSeq" id="WP_108381022.1">
    <property type="nucleotide sequence ID" value="NZ_CP028858.1"/>
</dbReference>
<reference evidence="2 3" key="1">
    <citation type="submission" date="2018-04" db="EMBL/GenBank/DDBJ databases">
        <title>Halococcoides cellulosivorans gen. nov., sp. nov., an extremely halophilic cellulose-utilizing haloarchaeon from hypersaline lakes.</title>
        <authorList>
            <person name="Sorokin D.Y."/>
            <person name="Toshchakov S.V."/>
            <person name="Samarov N.I."/>
            <person name="Korzhenkov A."/>
            <person name="Kublanov I.V."/>
        </authorList>
    </citation>
    <scope>NUCLEOTIDE SEQUENCE [LARGE SCALE GENOMIC DNA]</scope>
    <source>
        <strain evidence="2 3">HArcel1</strain>
    </source>
</reference>
<keyword evidence="3" id="KW-1185">Reference proteome</keyword>
<dbReference type="KEGG" id="harc:HARCEL1_02460"/>
<dbReference type="InterPro" id="IPR010985">
    <property type="entry name" value="Ribbon_hlx_hlx"/>
</dbReference>
<dbReference type="CDD" id="cd22231">
    <property type="entry name" value="RHH_NikR_HicB-like"/>
    <property type="match status" value="1"/>
</dbReference>
<dbReference type="Gene3D" id="1.10.1220.10">
    <property type="entry name" value="Met repressor-like"/>
    <property type="match status" value="1"/>
</dbReference>
<gene>
    <name evidence="2" type="ORF">HARCEL1_02460</name>
</gene>
<proteinExistence type="predicted"/>
<organism evidence="2 3">
    <name type="scientific">Halococcoides cellulosivorans</name>
    <dbReference type="NCBI Taxonomy" id="1679096"/>
    <lineage>
        <taxon>Archaea</taxon>
        <taxon>Methanobacteriati</taxon>
        <taxon>Methanobacteriota</taxon>
        <taxon>Stenosarchaea group</taxon>
        <taxon>Halobacteria</taxon>
        <taxon>Halobacteriales</taxon>
        <taxon>Haloarculaceae</taxon>
        <taxon>Halococcoides</taxon>
    </lineage>
</organism>
<sequence length="90" mass="10359">MAQSDTTPDGNDEKVNLRLPKDFLADLDEQWQEQGYNSRSEFMREALRDAVHGTRLSTQTLEDLLVSHRQFEDGQTVSAQEARERFGTDE</sequence>
<feature type="domain" description="Ribbon-helix-helix protein CopG" evidence="1">
    <location>
        <begin position="14"/>
        <end position="50"/>
    </location>
</feature>
<dbReference type="Proteomes" id="UP000244727">
    <property type="component" value="Chromosome"/>
</dbReference>
<protein>
    <submittedName>
        <fullName evidence="2">CopG family transcriptional regulator</fullName>
    </submittedName>
</protein>
<dbReference type="InterPro" id="IPR013321">
    <property type="entry name" value="Arc_rbn_hlx_hlx"/>
</dbReference>
<dbReference type="EMBL" id="CP028858">
    <property type="protein sequence ID" value="AWB26653.1"/>
    <property type="molecule type" value="Genomic_DNA"/>
</dbReference>
<accession>A0A2R4WYN0</accession>
<dbReference type="GeneID" id="36511333"/>
<dbReference type="SUPFAM" id="SSF47598">
    <property type="entry name" value="Ribbon-helix-helix"/>
    <property type="match status" value="1"/>
</dbReference>
<dbReference type="AlphaFoldDB" id="A0A2R4WYN0"/>
<evidence type="ECO:0000259" key="1">
    <source>
        <dbReference type="Pfam" id="PF01402"/>
    </source>
</evidence>
<dbReference type="InterPro" id="IPR002145">
    <property type="entry name" value="CopG"/>
</dbReference>
<name>A0A2R4WYN0_9EURY</name>
<evidence type="ECO:0000313" key="2">
    <source>
        <dbReference type="EMBL" id="AWB26653.1"/>
    </source>
</evidence>
<dbReference type="GO" id="GO:0006355">
    <property type="term" value="P:regulation of DNA-templated transcription"/>
    <property type="evidence" value="ECO:0007669"/>
    <property type="project" value="InterPro"/>
</dbReference>